<dbReference type="GO" id="GO:0060271">
    <property type="term" value="P:cilium assembly"/>
    <property type="evidence" value="ECO:0007669"/>
    <property type="project" value="TreeGrafter"/>
</dbReference>
<keyword evidence="3" id="KW-1185">Reference proteome</keyword>
<comment type="caution">
    <text evidence="2">The sequence shown here is derived from an EMBL/GenBank/DDBJ whole genome shotgun (WGS) entry which is preliminary data.</text>
</comment>
<dbReference type="PANTHER" id="PTHR18950">
    <property type="entry name" value="PROGESTERONE-INDUCED BLOCKING FACTOR 1"/>
    <property type="match status" value="1"/>
</dbReference>
<dbReference type="OrthoDB" id="299638at2759"/>
<sequence length="629" mass="74317">MLHQLSESANDKTKIYDEDMKKLNSNSIDSQKLYYELADTKSQLQQANFKKDNYDRIKFERDDFEKKLADSEIKNSKNLASLQVLTKERDDLSKEVNQLKQEISLLRQDKDYLHKQFVETQAKCQTVENKLEQTQKLYEDAKISKEELYEKYMSARDGYKNEYELKFNQELSDLKLKTNQEIEKLRESTKEFYEREIRNLRESKEVLVQEREKNELNFKEISIKYQEAVNELRLVQVSCENKVSELKSELKMKSFELERAQMLNEEHVNNHQKVLIENEKLQKKIEVIQNEFYGLQLQNDKRFLELENDLNEKKSRLENYEKVENEMDAVIKQVAESSENGDVNEADAEKILLSYGYGTNLMMNSKRRIQQNVHLTKRVLHLEQLNTSLRIELNKERASSKEIQDQLEVARNVIENTKQPHEFLVRSIQAKETQLKKQQNTIGALKAKIDEISSEKESLIKKQNEMTADIEKLIRHNEELIYIQDELRRNGLLSKNFQLAGSKNHSKSTHNIDLSNPRPVMFTSRVNRTNNHISPNRAYRIDKSPNQKRVYTIDRNINQIILLKIMLLRYLEFTIFYIFNHNFVNLAINCFQKTSTVEKFITVDSVHPKLQFGTIFIQFGKKLTELGAS</sequence>
<dbReference type="InterPro" id="IPR026205">
    <property type="entry name" value="PIBF1"/>
</dbReference>
<dbReference type="Proteomes" id="UP000276133">
    <property type="component" value="Unassembled WGS sequence"/>
</dbReference>
<feature type="coiled-coil region" evidence="1">
    <location>
        <begin position="264"/>
        <end position="340"/>
    </location>
</feature>
<keyword evidence="1" id="KW-0175">Coiled coil</keyword>
<protein>
    <submittedName>
        <fullName evidence="2">Progesterone-induced-blocking factor 1</fullName>
    </submittedName>
</protein>
<gene>
    <name evidence="2" type="ORF">BpHYR1_045131</name>
</gene>
<dbReference type="GO" id="GO:0005815">
    <property type="term" value="C:microtubule organizing center"/>
    <property type="evidence" value="ECO:0007669"/>
    <property type="project" value="TreeGrafter"/>
</dbReference>
<proteinExistence type="predicted"/>
<dbReference type="STRING" id="10195.A0A3M7QPI0"/>
<dbReference type="AlphaFoldDB" id="A0A3M7QPI0"/>
<accession>A0A3M7QPI0</accession>
<organism evidence="2 3">
    <name type="scientific">Brachionus plicatilis</name>
    <name type="common">Marine rotifer</name>
    <name type="synonym">Brachionus muelleri</name>
    <dbReference type="NCBI Taxonomy" id="10195"/>
    <lineage>
        <taxon>Eukaryota</taxon>
        <taxon>Metazoa</taxon>
        <taxon>Spiralia</taxon>
        <taxon>Gnathifera</taxon>
        <taxon>Rotifera</taxon>
        <taxon>Eurotatoria</taxon>
        <taxon>Monogononta</taxon>
        <taxon>Pseudotrocha</taxon>
        <taxon>Ploima</taxon>
        <taxon>Brachionidae</taxon>
        <taxon>Brachionus</taxon>
    </lineage>
</organism>
<reference evidence="2 3" key="1">
    <citation type="journal article" date="2018" name="Sci. Rep.">
        <title>Genomic signatures of local adaptation to the degree of environmental predictability in rotifers.</title>
        <authorList>
            <person name="Franch-Gras L."/>
            <person name="Hahn C."/>
            <person name="Garcia-Roger E.M."/>
            <person name="Carmona M.J."/>
            <person name="Serra M."/>
            <person name="Gomez A."/>
        </authorList>
    </citation>
    <scope>NUCLEOTIDE SEQUENCE [LARGE SCALE GENOMIC DNA]</scope>
    <source>
        <strain evidence="2">HYR1</strain>
    </source>
</reference>
<dbReference type="PANTHER" id="PTHR18950:SF0">
    <property type="entry name" value="PROGESTERONE IMMUNOMODULATORY BINDING FACTOR 1"/>
    <property type="match status" value="1"/>
</dbReference>
<name>A0A3M7QPI0_BRAPC</name>
<dbReference type="EMBL" id="REGN01005466">
    <property type="protein sequence ID" value="RNA13240.1"/>
    <property type="molecule type" value="Genomic_DNA"/>
</dbReference>
<feature type="coiled-coil region" evidence="1">
    <location>
        <begin position="428"/>
        <end position="462"/>
    </location>
</feature>
<evidence type="ECO:0000256" key="1">
    <source>
        <dbReference type="SAM" id="Coils"/>
    </source>
</evidence>
<feature type="coiled-coil region" evidence="1">
    <location>
        <begin position="82"/>
        <end position="217"/>
    </location>
</feature>
<evidence type="ECO:0000313" key="3">
    <source>
        <dbReference type="Proteomes" id="UP000276133"/>
    </source>
</evidence>
<evidence type="ECO:0000313" key="2">
    <source>
        <dbReference type="EMBL" id="RNA13240.1"/>
    </source>
</evidence>